<dbReference type="OrthoDB" id="11410at2157"/>
<accession>K2R7E6</accession>
<protein>
    <submittedName>
        <fullName evidence="3">Uncharacterized protein</fullName>
    </submittedName>
</protein>
<evidence type="ECO:0000313" key="4">
    <source>
        <dbReference type="Proteomes" id="UP000007360"/>
    </source>
</evidence>
<comment type="caution">
    <text evidence="3">The sequence shown here is derived from an EMBL/GenBank/DDBJ whole genome shotgun (WGS) entry which is preliminary data.</text>
</comment>
<sequence>MDYMFELYEQVKDDMKFFIASDVRAKILISLISGSKNLADLRKEIHLSSSTILHGMNQLEQKNFIFRESGHYSLSQTGEVVANKLIDVMRSFYSLNLCEGLFLNHDISCIPPELFKDIGCLEKSVIVKSTSTNIMRPQEVLSEFLSKSKNFKQLTSVYNPSSIKIFLETLEKDGKVELIMTEGIIDKLVENVGKEKLEKWINDGKLQLMETDEDVKISLTTGDNFIALGLFSADGAYDLNISLISHGEEAISWGNRLFDHYFQQSTPVKVGALELHEKILAIEK</sequence>
<feature type="domain" description="HVO-A0261-like N-terminal" evidence="2">
    <location>
        <begin position="13"/>
        <end position="89"/>
    </location>
</feature>
<proteinExistence type="predicted"/>
<dbReference type="Pfam" id="PF25213">
    <property type="entry name" value="HVO_A0261_N"/>
    <property type="match status" value="1"/>
</dbReference>
<keyword evidence="4" id="KW-1185">Reference proteome</keyword>
<evidence type="ECO:0000259" key="2">
    <source>
        <dbReference type="Pfam" id="PF25213"/>
    </source>
</evidence>
<organism evidence="3 4">
    <name type="scientific">Methanobacterium formicicum (strain DSM 3637 / PP1)</name>
    <dbReference type="NCBI Taxonomy" id="1204725"/>
    <lineage>
        <taxon>Archaea</taxon>
        <taxon>Methanobacteriati</taxon>
        <taxon>Methanobacteriota</taxon>
        <taxon>Methanomada group</taxon>
        <taxon>Methanobacteria</taxon>
        <taxon>Methanobacteriales</taxon>
        <taxon>Methanobacteriaceae</taxon>
        <taxon>Methanobacterium</taxon>
    </lineage>
</organism>
<name>K2R7E6_METFP</name>
<dbReference type="PIRSF" id="PIRSF006692">
    <property type="entry name" value="TF_HTH_AF0396_prd"/>
    <property type="match status" value="1"/>
</dbReference>
<dbReference type="Pfam" id="PF08350">
    <property type="entry name" value="FilR1_middle"/>
    <property type="match status" value="1"/>
</dbReference>
<dbReference type="PATRIC" id="fig|1204725.3.peg.525"/>
<evidence type="ECO:0000313" key="3">
    <source>
        <dbReference type="EMBL" id="EKF87137.1"/>
    </source>
</evidence>
<dbReference type="Proteomes" id="UP000007360">
    <property type="component" value="Unassembled WGS sequence"/>
</dbReference>
<dbReference type="Gene3D" id="1.10.10.10">
    <property type="entry name" value="Winged helix-like DNA-binding domain superfamily/Winged helix DNA-binding domain"/>
    <property type="match status" value="1"/>
</dbReference>
<dbReference type="AlphaFoldDB" id="K2R7E6"/>
<reference evidence="3 4" key="1">
    <citation type="journal article" date="2012" name="J. Bacteriol.">
        <title>Draft genome sequence of Methanobacterium formicicum DSM 3637, an archaebacterium isolated from the methane producer amoeba Pelomyxa palustris.</title>
        <authorList>
            <person name="Gutierrez G."/>
        </authorList>
    </citation>
    <scope>NUCLEOTIDE SEQUENCE [LARGE SCALE GENOMIC DNA]</scope>
    <source>
        <strain evidence="4">DSM 3637 / PP1</strain>
    </source>
</reference>
<dbReference type="InterPro" id="IPR013561">
    <property type="entry name" value="FilR1_middle_dom"/>
</dbReference>
<dbReference type="InterPro" id="IPR016490">
    <property type="entry name" value="Tscrpt_reg_HTH_AF0396-typ3"/>
</dbReference>
<dbReference type="InterPro" id="IPR036390">
    <property type="entry name" value="WH_DNA-bd_sf"/>
</dbReference>
<dbReference type="EMBL" id="AMPO01000001">
    <property type="protein sequence ID" value="EKF87137.1"/>
    <property type="molecule type" value="Genomic_DNA"/>
</dbReference>
<dbReference type="CDD" id="cd00090">
    <property type="entry name" value="HTH_ARSR"/>
    <property type="match status" value="1"/>
</dbReference>
<dbReference type="InterPro" id="IPR011991">
    <property type="entry name" value="ArsR-like_HTH"/>
</dbReference>
<dbReference type="InterPro" id="IPR036388">
    <property type="entry name" value="WH-like_DNA-bd_sf"/>
</dbReference>
<gene>
    <name evidence="3" type="ORF">A994_02595</name>
</gene>
<evidence type="ECO:0000259" key="1">
    <source>
        <dbReference type="Pfam" id="PF08350"/>
    </source>
</evidence>
<feature type="domain" description="Methanogenesis regulatory protein FilR1 middle" evidence="1">
    <location>
        <begin position="135"/>
        <end position="263"/>
    </location>
</feature>
<dbReference type="InterPro" id="IPR057527">
    <property type="entry name" value="HVO_A0261-like_N"/>
</dbReference>
<dbReference type="SUPFAM" id="SSF46785">
    <property type="entry name" value="Winged helix' DNA-binding domain"/>
    <property type="match status" value="1"/>
</dbReference>
<dbReference type="RefSeq" id="WP_004029719.1">
    <property type="nucleotide sequence ID" value="NZ_AMPO01000001.1"/>
</dbReference>